<protein>
    <submittedName>
        <fullName evidence="1">Uncharacterized protein</fullName>
    </submittedName>
</protein>
<name>A0A6M4M9C9_9ALTE</name>
<organism evidence="1 2">
    <name type="scientific">Alteromonas pelagimontana</name>
    <dbReference type="NCBI Taxonomy" id="1858656"/>
    <lineage>
        <taxon>Bacteria</taxon>
        <taxon>Pseudomonadati</taxon>
        <taxon>Pseudomonadota</taxon>
        <taxon>Gammaproteobacteria</taxon>
        <taxon>Alteromonadales</taxon>
        <taxon>Alteromonadaceae</taxon>
        <taxon>Alteromonas/Salinimonas group</taxon>
        <taxon>Alteromonas</taxon>
    </lineage>
</organism>
<reference evidence="1 2" key="2">
    <citation type="submission" date="2020-04" db="EMBL/GenBank/DDBJ databases">
        <title>Complete genome sequence of Alteromonas pelagimontana 5.12T.</title>
        <authorList>
            <person name="Sinha R.K."/>
            <person name="Krishnan K.P."/>
            <person name="Kurian J.P."/>
        </authorList>
    </citation>
    <scope>NUCLEOTIDE SEQUENCE [LARGE SCALE GENOMIC DNA]</scope>
    <source>
        <strain evidence="1 2">5.12</strain>
    </source>
</reference>
<accession>A0A6M4M9C9</accession>
<gene>
    <name evidence="1" type="ORF">CA267_001600</name>
</gene>
<keyword evidence="2" id="KW-1185">Reference proteome</keyword>
<dbReference type="AlphaFoldDB" id="A0A6M4M9C9"/>
<dbReference type="Proteomes" id="UP000219285">
    <property type="component" value="Chromosome"/>
</dbReference>
<sequence length="216" mass="24522">MAITAKMTIEVTGDADEVALFYQKVFNTSALPAENSVSQATSVSLNIDDDKKKQKIVNAMKQFNQHGILLIVAVLSTAKEYAQREDVYSYASFSDIKHWYEEKKLKINERQISNRVGALNKQTSKLEIAPMATIFKDSFETIVRVPFWVDEVINAYANEINADEDVPEKFEAYTASTWHQFLCEIYDVKLITDELTVDENNDDGLDALRNFVSAED</sequence>
<dbReference type="RefSeq" id="WP_075609093.1">
    <property type="nucleotide sequence ID" value="NZ_CP052766.1"/>
</dbReference>
<dbReference type="KEGG" id="apel:CA267_001600"/>
<dbReference type="EMBL" id="CP052766">
    <property type="protein sequence ID" value="QJR79579.1"/>
    <property type="molecule type" value="Genomic_DNA"/>
</dbReference>
<evidence type="ECO:0000313" key="1">
    <source>
        <dbReference type="EMBL" id="QJR79579.1"/>
    </source>
</evidence>
<reference evidence="2" key="1">
    <citation type="submission" date="2014-12" db="EMBL/GenBank/DDBJ databases">
        <title>Complete genome sequence of a multi-drug resistant Klebsiella pneumoniae.</title>
        <authorList>
            <person name="Hua X."/>
            <person name="Chen Q."/>
            <person name="Li X."/>
            <person name="Feng Y."/>
            <person name="Ruan Z."/>
            <person name="Yu Y."/>
        </authorList>
    </citation>
    <scope>NUCLEOTIDE SEQUENCE [LARGE SCALE GENOMIC DNA]</scope>
    <source>
        <strain evidence="2">5.12</strain>
    </source>
</reference>
<proteinExistence type="predicted"/>
<evidence type="ECO:0000313" key="2">
    <source>
        <dbReference type="Proteomes" id="UP000219285"/>
    </source>
</evidence>